<dbReference type="AlphaFoldDB" id="A0A9J6HDX2"/>
<dbReference type="Pfam" id="PF21787">
    <property type="entry name" value="TNP-like_RNaseH_N"/>
    <property type="match status" value="1"/>
</dbReference>
<keyword evidence="6" id="KW-1185">Reference proteome</keyword>
<dbReference type="InterPro" id="IPR048367">
    <property type="entry name" value="TNP-like_RNaseH_C"/>
</dbReference>
<organism evidence="5 6">
    <name type="scientific">Haemaphysalis longicornis</name>
    <name type="common">Bush tick</name>
    <dbReference type="NCBI Taxonomy" id="44386"/>
    <lineage>
        <taxon>Eukaryota</taxon>
        <taxon>Metazoa</taxon>
        <taxon>Ecdysozoa</taxon>
        <taxon>Arthropoda</taxon>
        <taxon>Chelicerata</taxon>
        <taxon>Arachnida</taxon>
        <taxon>Acari</taxon>
        <taxon>Parasitiformes</taxon>
        <taxon>Ixodida</taxon>
        <taxon>Ixodoidea</taxon>
        <taxon>Ixodidae</taxon>
        <taxon>Haemaphysalinae</taxon>
        <taxon>Haemaphysalis</taxon>
    </lineage>
</organism>
<evidence type="ECO:0000259" key="2">
    <source>
        <dbReference type="Pfam" id="PF21787"/>
    </source>
</evidence>
<dbReference type="OMA" id="KSHYSAR"/>
<feature type="domain" description="Transposable element P transposase-like GTP-binding insertion" evidence="3">
    <location>
        <begin position="262"/>
        <end position="374"/>
    </location>
</feature>
<feature type="domain" description="THAP9-like helix-turn-helix" evidence="1">
    <location>
        <begin position="24"/>
        <end position="100"/>
    </location>
</feature>
<dbReference type="EMBL" id="JABSTR010003860">
    <property type="protein sequence ID" value="KAH9385096.1"/>
    <property type="molecule type" value="Genomic_DNA"/>
</dbReference>
<proteinExistence type="predicted"/>
<accession>A0A9J6HDX2</accession>
<dbReference type="OrthoDB" id="7698710at2759"/>
<evidence type="ECO:0000313" key="6">
    <source>
        <dbReference type="Proteomes" id="UP000821853"/>
    </source>
</evidence>
<reference evidence="5 6" key="1">
    <citation type="journal article" date="2020" name="Cell">
        <title>Large-Scale Comparative Analyses of Tick Genomes Elucidate Their Genetic Diversity and Vector Capacities.</title>
        <authorList>
            <consortium name="Tick Genome and Microbiome Consortium (TIGMIC)"/>
            <person name="Jia N."/>
            <person name="Wang J."/>
            <person name="Shi W."/>
            <person name="Du L."/>
            <person name="Sun Y."/>
            <person name="Zhan W."/>
            <person name="Jiang J.F."/>
            <person name="Wang Q."/>
            <person name="Zhang B."/>
            <person name="Ji P."/>
            <person name="Bell-Sakyi L."/>
            <person name="Cui X.M."/>
            <person name="Yuan T.T."/>
            <person name="Jiang B.G."/>
            <person name="Yang W.F."/>
            <person name="Lam T.T."/>
            <person name="Chang Q.C."/>
            <person name="Ding S.J."/>
            <person name="Wang X.J."/>
            <person name="Zhu J.G."/>
            <person name="Ruan X.D."/>
            <person name="Zhao L."/>
            <person name="Wei J.T."/>
            <person name="Ye R.Z."/>
            <person name="Que T.C."/>
            <person name="Du C.H."/>
            <person name="Zhou Y.H."/>
            <person name="Cheng J.X."/>
            <person name="Dai P.F."/>
            <person name="Guo W.B."/>
            <person name="Han X.H."/>
            <person name="Huang E.J."/>
            <person name="Li L.F."/>
            <person name="Wei W."/>
            <person name="Gao Y.C."/>
            <person name="Liu J.Z."/>
            <person name="Shao H.Z."/>
            <person name="Wang X."/>
            <person name="Wang C.C."/>
            <person name="Yang T.C."/>
            <person name="Huo Q.B."/>
            <person name="Li W."/>
            <person name="Chen H.Y."/>
            <person name="Chen S.E."/>
            <person name="Zhou L.G."/>
            <person name="Ni X.B."/>
            <person name="Tian J.H."/>
            <person name="Sheng Y."/>
            <person name="Liu T."/>
            <person name="Pan Y.S."/>
            <person name="Xia L.Y."/>
            <person name="Li J."/>
            <person name="Zhao F."/>
            <person name="Cao W.C."/>
        </authorList>
    </citation>
    <scope>NUCLEOTIDE SEQUENCE [LARGE SCALE GENOMIC DNA]</scope>
    <source>
        <strain evidence="5">HaeL-2018</strain>
    </source>
</reference>
<dbReference type="InterPro" id="IPR021896">
    <property type="entry name" value="THAP9-like_HTH"/>
</dbReference>
<dbReference type="InterPro" id="IPR048366">
    <property type="entry name" value="TNP-like_GBD"/>
</dbReference>
<feature type="domain" description="Transposable element P transposase-like RNase H C-terminal" evidence="4">
    <location>
        <begin position="447"/>
        <end position="474"/>
    </location>
</feature>
<evidence type="ECO:0000259" key="1">
    <source>
        <dbReference type="Pfam" id="PF12017"/>
    </source>
</evidence>
<dbReference type="VEuPathDB" id="VectorBase:HLOH_045567"/>
<dbReference type="InterPro" id="IPR048365">
    <property type="entry name" value="TNP-like_RNaseH_N"/>
</dbReference>
<name>A0A9J6HDX2_HAELO</name>
<gene>
    <name evidence="5" type="ORF">HPB48_027136</name>
</gene>
<protein>
    <recommendedName>
        <fullName evidence="7">Transposase</fullName>
    </recommendedName>
</protein>
<feature type="domain" description="Transposable element P transposase-like RNase H" evidence="2">
    <location>
        <begin position="107"/>
        <end position="239"/>
    </location>
</feature>
<evidence type="ECO:0000313" key="5">
    <source>
        <dbReference type="EMBL" id="KAH9385096.1"/>
    </source>
</evidence>
<dbReference type="Pfam" id="PF21789">
    <property type="entry name" value="TNP-like_RNaseH_C"/>
    <property type="match status" value="1"/>
</dbReference>
<comment type="caution">
    <text evidence="5">The sequence shown here is derived from an EMBL/GenBank/DDBJ whole genome shotgun (WGS) entry which is preliminary data.</text>
</comment>
<dbReference type="Proteomes" id="UP000821853">
    <property type="component" value="Unassembled WGS sequence"/>
</dbReference>
<dbReference type="Pfam" id="PF21788">
    <property type="entry name" value="TNP-like_GBD"/>
    <property type="match status" value="1"/>
</dbReference>
<dbReference type="Pfam" id="PF12017">
    <property type="entry name" value="Tnp_P_element"/>
    <property type="match status" value="1"/>
</dbReference>
<evidence type="ECO:0008006" key="7">
    <source>
        <dbReference type="Google" id="ProtNLM"/>
    </source>
</evidence>
<evidence type="ECO:0000259" key="3">
    <source>
        <dbReference type="Pfam" id="PF21788"/>
    </source>
</evidence>
<evidence type="ECO:0000259" key="4">
    <source>
        <dbReference type="Pfam" id="PF21789"/>
    </source>
</evidence>
<sequence>MKNLEKINSRLRKALSRIGKRKVKKLSQSEALNAIRPYVRKTFFRLLETQVKINGVKRRGRRWSPEHRQFALNLYFHGPKAYRHLSRLLDMPTVRSLKQWLSNIPMTPGVIPTAIEALEEATRNWHLTDRACTLIFDEMSLKEHLQYDAKHDIVMGFSDDGRQRTPAVANSALLILVAGISKTWIQPVAYTVSRTKTPADTLHHLIITLIKQLQGARLFVKALICDQGGSNITLASKLGVTPEEPFFVLEGRKIYFLYDTPHLLKCTRNNLRAPHKLHIGQEIVDWSFITQLYESSHPLKLKLAKKLTDNHIYRKPFNNMKVKYASQVMSESVSVAIDVFIALGVLPASAKPTADFLEKIDKLFDCLNSSSVKKASDKLRYAISEGSEHLAFLRECLSWVERWKFDGPRQPHTVEAWKVTLKAILLLWDDLFQDFDFRVLLTRWLQQDPLENLFGLLRLKHGCNDNPNVLQFTSGLKHISVGKLVALFSEGNCEQDRSTVLAQMSEPPHSLPTTCDAAPTVDMLPDEEQPVSHDIVEDNVLYYVGGYLVRQFLLHRPPHCVCNTLLKNADRQLCASHQYFAMFKASNISSDLFGNVTMPSDDCFQDIKAMEACFLEYIGVVAHLPNVSGVLAGILHSCMGRQKFCSEECKKAFVHLFARIRLLWHIRFVNISLAKQRTRKSAAARKMRKFL</sequence>